<dbReference type="GO" id="GO:0000014">
    <property type="term" value="F:single-stranded DNA endodeoxyribonuclease activity"/>
    <property type="evidence" value="ECO:0007669"/>
    <property type="project" value="TreeGrafter"/>
</dbReference>
<comment type="caution">
    <text evidence="1">The sequence shown here is derived from an EMBL/GenBank/DDBJ whole genome shotgun (WGS) entry which is preliminary data.</text>
</comment>
<dbReference type="GO" id="GO:0003690">
    <property type="term" value="F:double-stranded DNA binding"/>
    <property type="evidence" value="ECO:0007669"/>
    <property type="project" value="TreeGrafter"/>
</dbReference>
<proteinExistence type="predicted"/>
<dbReference type="GO" id="GO:0044774">
    <property type="term" value="P:mitotic DNA integrity checkpoint signaling"/>
    <property type="evidence" value="ECO:0007669"/>
    <property type="project" value="TreeGrafter"/>
</dbReference>
<accession>A0A836F5C6</accession>
<feature type="non-terminal residue" evidence="1">
    <location>
        <position position="1"/>
    </location>
</feature>
<dbReference type="EMBL" id="JAANIA010001449">
    <property type="protein sequence ID" value="KAG5320507.1"/>
    <property type="molecule type" value="Genomic_DNA"/>
</dbReference>
<dbReference type="GO" id="GO:0015074">
    <property type="term" value="P:DNA integration"/>
    <property type="evidence" value="ECO:0007669"/>
    <property type="project" value="TreeGrafter"/>
</dbReference>
<dbReference type="GO" id="GO:0042800">
    <property type="term" value="F:histone H3K4 methyltransferase activity"/>
    <property type="evidence" value="ECO:0007669"/>
    <property type="project" value="TreeGrafter"/>
</dbReference>
<dbReference type="Proteomes" id="UP000668214">
    <property type="component" value="Unassembled WGS sequence"/>
</dbReference>
<reference evidence="1" key="1">
    <citation type="submission" date="2020-02" db="EMBL/GenBank/DDBJ databases">
        <title>Relaxed selection underlies rapid genomic changes in the transitions from sociality to social parasitism in ants.</title>
        <authorList>
            <person name="Bi X."/>
        </authorList>
    </citation>
    <scope>NUCLEOTIDE SEQUENCE</scope>
    <source>
        <strain evidence="1">BGI-DK2014c</strain>
        <tissue evidence="1">Whole body</tissue>
    </source>
</reference>
<dbReference type="InterPro" id="IPR052709">
    <property type="entry name" value="Transposase-MT_Hybrid"/>
</dbReference>
<dbReference type="Gene3D" id="3.30.420.10">
    <property type="entry name" value="Ribonuclease H-like superfamily/Ribonuclease H"/>
    <property type="match status" value="1"/>
</dbReference>
<protein>
    <submittedName>
        <fullName evidence="1">MOS1T transposase</fullName>
    </submittedName>
</protein>
<name>A0A836F5C6_9HYME</name>
<dbReference type="GO" id="GO:0006303">
    <property type="term" value="P:double-strand break repair via nonhomologous end joining"/>
    <property type="evidence" value="ECO:0007669"/>
    <property type="project" value="TreeGrafter"/>
</dbReference>
<dbReference type="PANTHER" id="PTHR46060">
    <property type="entry name" value="MARINER MOS1 TRANSPOSASE-LIKE PROTEIN"/>
    <property type="match status" value="1"/>
</dbReference>
<keyword evidence="2" id="KW-1185">Reference proteome</keyword>
<dbReference type="AlphaFoldDB" id="A0A836F5C6"/>
<dbReference type="GO" id="GO:0000793">
    <property type="term" value="C:condensed chromosome"/>
    <property type="evidence" value="ECO:0007669"/>
    <property type="project" value="TreeGrafter"/>
</dbReference>
<dbReference type="GO" id="GO:0000729">
    <property type="term" value="P:DNA double-strand break processing"/>
    <property type="evidence" value="ECO:0007669"/>
    <property type="project" value="TreeGrafter"/>
</dbReference>
<dbReference type="GO" id="GO:0044547">
    <property type="term" value="F:DNA topoisomerase binding"/>
    <property type="evidence" value="ECO:0007669"/>
    <property type="project" value="TreeGrafter"/>
</dbReference>
<evidence type="ECO:0000313" key="2">
    <source>
        <dbReference type="Proteomes" id="UP000668214"/>
    </source>
</evidence>
<dbReference type="GO" id="GO:0031297">
    <property type="term" value="P:replication fork processing"/>
    <property type="evidence" value="ECO:0007669"/>
    <property type="project" value="TreeGrafter"/>
</dbReference>
<dbReference type="GO" id="GO:0003697">
    <property type="term" value="F:single-stranded DNA binding"/>
    <property type="evidence" value="ECO:0007669"/>
    <property type="project" value="TreeGrafter"/>
</dbReference>
<gene>
    <name evidence="1" type="ORF">G6Z78_0003680</name>
</gene>
<dbReference type="GO" id="GO:0005634">
    <property type="term" value="C:nucleus"/>
    <property type="evidence" value="ECO:0007669"/>
    <property type="project" value="TreeGrafter"/>
</dbReference>
<sequence length="136" mass="15764">IAQKTVWNHLNKTGYKKKLDVWVYDNVKRKRSRSNRGEPAQTVVEGFAVCLVDNARPHTSIVTRQKLRELDWEILMHPPYSPDLAPSDYHLFLSMANDFAGKKFASREACENRLSQFFANRDEGFYETGIMELPSK</sequence>
<evidence type="ECO:0000313" key="1">
    <source>
        <dbReference type="EMBL" id="KAG5320507.1"/>
    </source>
</evidence>
<dbReference type="InterPro" id="IPR036397">
    <property type="entry name" value="RNaseH_sf"/>
</dbReference>
<dbReference type="GO" id="GO:0046975">
    <property type="term" value="F:histone H3K36 methyltransferase activity"/>
    <property type="evidence" value="ECO:0007669"/>
    <property type="project" value="TreeGrafter"/>
</dbReference>
<dbReference type="GO" id="GO:0035861">
    <property type="term" value="C:site of double-strand break"/>
    <property type="evidence" value="ECO:0007669"/>
    <property type="project" value="TreeGrafter"/>
</dbReference>
<dbReference type="PANTHER" id="PTHR46060:SF2">
    <property type="entry name" value="HISTONE-LYSINE N-METHYLTRANSFERASE SETMAR"/>
    <property type="match status" value="1"/>
</dbReference>
<organism evidence="1 2">
    <name type="scientific">Pseudoatta argentina</name>
    <dbReference type="NCBI Taxonomy" id="621737"/>
    <lineage>
        <taxon>Eukaryota</taxon>
        <taxon>Metazoa</taxon>
        <taxon>Ecdysozoa</taxon>
        <taxon>Arthropoda</taxon>
        <taxon>Hexapoda</taxon>
        <taxon>Insecta</taxon>
        <taxon>Pterygota</taxon>
        <taxon>Neoptera</taxon>
        <taxon>Endopterygota</taxon>
        <taxon>Hymenoptera</taxon>
        <taxon>Apocrita</taxon>
        <taxon>Aculeata</taxon>
        <taxon>Formicoidea</taxon>
        <taxon>Formicidae</taxon>
        <taxon>Myrmicinae</taxon>
        <taxon>Pseudoatta</taxon>
    </lineage>
</organism>
<feature type="non-terminal residue" evidence="1">
    <location>
        <position position="136"/>
    </location>
</feature>